<feature type="transmembrane region" description="Helical" evidence="8">
    <location>
        <begin position="271"/>
        <end position="288"/>
    </location>
</feature>
<evidence type="ECO:0000256" key="5">
    <source>
        <dbReference type="ARBA" id="ARBA00022692"/>
    </source>
</evidence>
<keyword evidence="3" id="KW-0328">Glycosyltransferase</keyword>
<evidence type="ECO:0000313" key="11">
    <source>
        <dbReference type="EMBL" id="PIS22936.1"/>
    </source>
</evidence>
<dbReference type="PANTHER" id="PTHR33908">
    <property type="entry name" value="MANNOSYLTRANSFERASE YKCB-RELATED"/>
    <property type="match status" value="1"/>
</dbReference>
<feature type="transmembrane region" description="Helical" evidence="8">
    <location>
        <begin position="671"/>
        <end position="691"/>
    </location>
</feature>
<comment type="subcellular location">
    <subcellularLocation>
        <location evidence="1">Cell membrane</location>
        <topology evidence="1">Multi-pass membrane protein</topology>
    </subcellularLocation>
</comment>
<feature type="transmembrane region" description="Helical" evidence="8">
    <location>
        <begin position="295"/>
        <end position="313"/>
    </location>
</feature>
<dbReference type="InterPro" id="IPR007016">
    <property type="entry name" value="O-antigen_ligase-rel_domated"/>
</dbReference>
<dbReference type="GO" id="GO:0009103">
    <property type="term" value="P:lipopolysaccharide biosynthetic process"/>
    <property type="evidence" value="ECO:0007669"/>
    <property type="project" value="UniProtKB-ARBA"/>
</dbReference>
<evidence type="ECO:0000313" key="12">
    <source>
        <dbReference type="Proteomes" id="UP000230340"/>
    </source>
</evidence>
<keyword evidence="7 8" id="KW-0472">Membrane</keyword>
<feature type="transmembrane region" description="Helical" evidence="8">
    <location>
        <begin position="223"/>
        <end position="242"/>
    </location>
</feature>
<dbReference type="GO" id="GO:0010041">
    <property type="term" value="P:response to iron(III) ion"/>
    <property type="evidence" value="ECO:0007669"/>
    <property type="project" value="TreeGrafter"/>
</dbReference>
<dbReference type="Proteomes" id="UP000230340">
    <property type="component" value="Unassembled WGS sequence"/>
</dbReference>
<feature type="transmembrane region" description="Helical" evidence="8">
    <location>
        <begin position="466"/>
        <end position="482"/>
    </location>
</feature>
<protein>
    <submittedName>
        <fullName evidence="11">Uncharacterized protein</fullName>
    </submittedName>
</protein>
<feature type="transmembrane region" description="Helical" evidence="8">
    <location>
        <begin position="855"/>
        <end position="876"/>
    </location>
</feature>
<evidence type="ECO:0000259" key="9">
    <source>
        <dbReference type="Pfam" id="PF04932"/>
    </source>
</evidence>
<accession>A0A2H0XDC8</accession>
<evidence type="ECO:0000256" key="4">
    <source>
        <dbReference type="ARBA" id="ARBA00022679"/>
    </source>
</evidence>
<keyword evidence="4" id="KW-0808">Transferase</keyword>
<feature type="transmembrane region" description="Helical" evidence="8">
    <location>
        <begin position="489"/>
        <end position="508"/>
    </location>
</feature>
<feature type="transmembrane region" description="Helical" evidence="8">
    <location>
        <begin position="118"/>
        <end position="137"/>
    </location>
</feature>
<feature type="domain" description="Glycosyltransferase RgtA/B/C/D-like" evidence="10">
    <location>
        <begin position="557"/>
        <end position="698"/>
    </location>
</feature>
<organism evidence="11 12">
    <name type="scientific">candidate division WWE3 bacterium CG08_land_8_20_14_0_20_40_13</name>
    <dbReference type="NCBI Taxonomy" id="1975084"/>
    <lineage>
        <taxon>Bacteria</taxon>
        <taxon>Katanobacteria</taxon>
    </lineage>
</organism>
<proteinExistence type="predicted"/>
<evidence type="ECO:0000256" key="2">
    <source>
        <dbReference type="ARBA" id="ARBA00022475"/>
    </source>
</evidence>
<dbReference type="GO" id="GO:0016763">
    <property type="term" value="F:pentosyltransferase activity"/>
    <property type="evidence" value="ECO:0007669"/>
    <property type="project" value="TreeGrafter"/>
</dbReference>
<feature type="transmembrane region" description="Helical" evidence="8">
    <location>
        <begin position="78"/>
        <end position="97"/>
    </location>
</feature>
<dbReference type="InterPro" id="IPR050297">
    <property type="entry name" value="LipidA_mod_glycosyltrf_83"/>
</dbReference>
<feature type="transmembrane region" description="Helical" evidence="8">
    <location>
        <begin position="26"/>
        <end position="44"/>
    </location>
</feature>
<dbReference type="Pfam" id="PF04932">
    <property type="entry name" value="Wzy_C"/>
    <property type="match status" value="1"/>
</dbReference>
<feature type="transmembrane region" description="Helical" evidence="8">
    <location>
        <begin position="629"/>
        <end position="647"/>
    </location>
</feature>
<dbReference type="PANTHER" id="PTHR33908:SF3">
    <property type="entry name" value="UNDECAPRENYL PHOSPHATE-ALPHA-4-AMINO-4-DEOXY-L-ARABINOSE ARABINOSYL TRANSFERASE"/>
    <property type="match status" value="1"/>
</dbReference>
<keyword evidence="5 8" id="KW-0812">Transmembrane</keyword>
<dbReference type="EMBL" id="PEYT01000023">
    <property type="protein sequence ID" value="PIS22936.1"/>
    <property type="molecule type" value="Genomic_DNA"/>
</dbReference>
<evidence type="ECO:0000256" key="1">
    <source>
        <dbReference type="ARBA" id="ARBA00004651"/>
    </source>
</evidence>
<feature type="transmembrane region" description="Helical" evidence="8">
    <location>
        <begin position="759"/>
        <end position="779"/>
    </location>
</feature>
<feature type="transmembrane region" description="Helical" evidence="8">
    <location>
        <begin position="791"/>
        <end position="808"/>
    </location>
</feature>
<feature type="transmembrane region" description="Helical" evidence="8">
    <location>
        <begin position="175"/>
        <end position="195"/>
    </location>
</feature>
<reference evidence="12" key="1">
    <citation type="submission" date="2017-09" db="EMBL/GenBank/DDBJ databases">
        <title>Depth-based differentiation of microbial function through sediment-hosted aquifers and enrichment of novel symbionts in the deep terrestrial subsurface.</title>
        <authorList>
            <person name="Probst A.J."/>
            <person name="Ladd B."/>
            <person name="Jarett J.K."/>
            <person name="Geller-Mcgrath D.E."/>
            <person name="Sieber C.M.K."/>
            <person name="Emerson J.B."/>
            <person name="Anantharaman K."/>
            <person name="Thomas B.C."/>
            <person name="Malmstrom R."/>
            <person name="Stieglmeier M."/>
            <person name="Klingl A."/>
            <person name="Woyke T."/>
            <person name="Ryan C.M."/>
            <person name="Banfield J.F."/>
        </authorList>
    </citation>
    <scope>NUCLEOTIDE SEQUENCE [LARGE SCALE GENOMIC DNA]</scope>
</reference>
<feature type="transmembrane region" description="Helical" evidence="8">
    <location>
        <begin position="581"/>
        <end position="598"/>
    </location>
</feature>
<evidence type="ECO:0000256" key="3">
    <source>
        <dbReference type="ARBA" id="ARBA00022676"/>
    </source>
</evidence>
<evidence type="ECO:0000256" key="8">
    <source>
        <dbReference type="SAM" id="Phobius"/>
    </source>
</evidence>
<feature type="transmembrane region" description="Helical" evidence="8">
    <location>
        <begin position="814"/>
        <end position="835"/>
    </location>
</feature>
<dbReference type="GO" id="GO:0005886">
    <property type="term" value="C:plasma membrane"/>
    <property type="evidence" value="ECO:0007669"/>
    <property type="project" value="UniProtKB-SubCell"/>
</dbReference>
<evidence type="ECO:0000256" key="6">
    <source>
        <dbReference type="ARBA" id="ARBA00022989"/>
    </source>
</evidence>
<feature type="transmembrane region" description="Helical" evidence="8">
    <location>
        <begin position="438"/>
        <end position="460"/>
    </location>
</feature>
<dbReference type="Pfam" id="PF13231">
    <property type="entry name" value="PMT_2"/>
    <property type="match status" value="1"/>
</dbReference>
<feature type="transmembrane region" description="Helical" evidence="8">
    <location>
        <begin position="143"/>
        <end position="163"/>
    </location>
</feature>
<keyword evidence="6 8" id="KW-1133">Transmembrane helix</keyword>
<name>A0A2H0XDC8_UNCKA</name>
<comment type="caution">
    <text evidence="11">The sequence shown here is derived from an EMBL/GenBank/DDBJ whole genome shotgun (WGS) entry which is preliminary data.</text>
</comment>
<feature type="transmembrane region" description="Helical" evidence="8">
    <location>
        <begin position="703"/>
        <end position="723"/>
    </location>
</feature>
<feature type="transmembrane region" description="Helical" evidence="8">
    <location>
        <begin position="402"/>
        <end position="426"/>
    </location>
</feature>
<dbReference type="AlphaFoldDB" id="A0A2H0XDC8"/>
<feature type="domain" description="O-antigen ligase-related" evidence="9">
    <location>
        <begin position="255"/>
        <end position="414"/>
    </location>
</feature>
<feature type="transmembrane region" description="Helical" evidence="8">
    <location>
        <begin position="249"/>
        <end position="265"/>
    </location>
</feature>
<dbReference type="InterPro" id="IPR038731">
    <property type="entry name" value="RgtA/B/C-like"/>
</dbReference>
<evidence type="ECO:0000256" key="7">
    <source>
        <dbReference type="ARBA" id="ARBA00023136"/>
    </source>
</evidence>
<evidence type="ECO:0000259" key="10">
    <source>
        <dbReference type="Pfam" id="PF13231"/>
    </source>
</evidence>
<gene>
    <name evidence="11" type="ORF">COT49_02500</name>
</gene>
<sequence length="1023" mass="118090">MGKLCKTDNRGLQGNFENKIGHCPNVMEPILFAGIILLILYFLLARQDFVKSIYYLIPLLPLDNRIYFNWGFERATPVRWALVGVILFFLFSSARRFGKLKLLKSLKELRHSLGKDKFLGLLVVVWLIRLLSTIWSLDFASSVNINIFFTEIVLLYLVLKKAFLEKGQEFVAKSLKIYFLTGVILALWSPVQYWFYKFQDRVLPGVWPLPNSPVRIGSLFWDINHYGAFAVTIVFLGVAYLLSVKRKKAIFILPAFLITAISLGMTLSRSAFIGFAGGFFVFICGMFYGRRIKQILLGLAVLLTILGIGFLAIDRGVVKVPKNLYERFFSLNFSYRVWDDSINAHSALILGSWQILEDNPVIGGGYGSFDKKFRLTPNIKDYFSLDPVEDAKIPAHSVWFEALSATGFVGAVPFYLLIGLLFASLYQKTLVVLKLGKSLSLIPLGVLCGLTAIFLSGIFYSYNLEFFFFFVFIALFLSWDEYQKINLNYKTALIITFLVTLAGSFIFYKLGRPALADWDESIYAQISHNILHIKGDAFALVWREDALRDGKDFWFEKPPLYIWLTSFTYFIFGVNEFAARFVSALAGVFGVLVVYFFGRKIFGERIGVLSAVVLATTTHWIFQSRNGTLDVLTSLWILCVMLFFWLARNNPKKWKWVGIFLGLTMMTKGPIVAIPIISLVIFVLLDLLVFKSLSYRLRDTGKIILWFLIIAVPWHAVEIIRFGKEFIDSYLFYHILERSRGIEGHQNDFWWYLIVLKVWFRQWFVILIPSLILGLFAIFARDTKREVRKPLLFLVVWSLVTFLVLSASSSKIQWYLIPIYPPLSIIVGWFLIKAYSLIEDKFKIFNFKFLVDLKIIKYIVFVLIITVASIFLEFRWKSMWVAEDVNRDIAVLGATVSELNDDPSFLPRKVPIYFYSMSPGPAYYYIQRFSRPVAQNQIEDMIKSPSGKAFMAMTKESSFKKLMVKYPNPHIMVYKKEGDYVLFGKDWPQVSANFAPQFYPINPSEYDPYFFEKELFNSKWLNE</sequence>
<keyword evidence="2" id="KW-1003">Cell membrane</keyword>